<dbReference type="HOGENOM" id="CLU_339350_0_0_1"/>
<accession>B7G534</accession>
<dbReference type="PROSITE" id="PS51484">
    <property type="entry name" value="G8"/>
    <property type="match status" value="1"/>
</dbReference>
<protein>
    <recommendedName>
        <fullName evidence="5">G8 domain-containing protein</fullName>
    </recommendedName>
</protein>
<dbReference type="SMART" id="SM01225">
    <property type="entry name" value="G8"/>
    <property type="match status" value="1"/>
</dbReference>
<evidence type="ECO:0000256" key="2">
    <source>
        <dbReference type="ARBA" id="ARBA00038413"/>
    </source>
</evidence>
<reference evidence="6 7" key="1">
    <citation type="journal article" date="2008" name="Nature">
        <title>The Phaeodactylum genome reveals the evolutionary history of diatom genomes.</title>
        <authorList>
            <person name="Bowler C."/>
            <person name="Allen A.E."/>
            <person name="Badger J.H."/>
            <person name="Grimwood J."/>
            <person name="Jabbari K."/>
            <person name="Kuo A."/>
            <person name="Maheswari U."/>
            <person name="Martens C."/>
            <person name="Maumus F."/>
            <person name="Otillar R.P."/>
            <person name="Rayko E."/>
            <person name="Salamov A."/>
            <person name="Vandepoele K."/>
            <person name="Beszteri B."/>
            <person name="Gruber A."/>
            <person name="Heijde M."/>
            <person name="Katinka M."/>
            <person name="Mock T."/>
            <person name="Valentin K."/>
            <person name="Verret F."/>
            <person name="Berges J.A."/>
            <person name="Brownlee C."/>
            <person name="Cadoret J.P."/>
            <person name="Chiovitti A."/>
            <person name="Choi C.J."/>
            <person name="Coesel S."/>
            <person name="De Martino A."/>
            <person name="Detter J.C."/>
            <person name="Durkin C."/>
            <person name="Falciatore A."/>
            <person name="Fournet J."/>
            <person name="Haruta M."/>
            <person name="Huysman M.J."/>
            <person name="Jenkins B.D."/>
            <person name="Jiroutova K."/>
            <person name="Jorgensen R.E."/>
            <person name="Joubert Y."/>
            <person name="Kaplan A."/>
            <person name="Kroger N."/>
            <person name="Kroth P.G."/>
            <person name="La Roche J."/>
            <person name="Lindquist E."/>
            <person name="Lommer M."/>
            <person name="Martin-Jezequel V."/>
            <person name="Lopez P.J."/>
            <person name="Lucas S."/>
            <person name="Mangogna M."/>
            <person name="McGinnis K."/>
            <person name="Medlin L.K."/>
            <person name="Montsant A."/>
            <person name="Oudot-Le Secq M.P."/>
            <person name="Napoli C."/>
            <person name="Obornik M."/>
            <person name="Parker M.S."/>
            <person name="Petit J.L."/>
            <person name="Porcel B.M."/>
            <person name="Poulsen N."/>
            <person name="Robison M."/>
            <person name="Rychlewski L."/>
            <person name="Rynearson T.A."/>
            <person name="Schmutz J."/>
            <person name="Shapiro H."/>
            <person name="Siaut M."/>
            <person name="Stanley M."/>
            <person name="Sussman M.R."/>
            <person name="Taylor A.R."/>
            <person name="Vardi A."/>
            <person name="von Dassow P."/>
            <person name="Vyverman W."/>
            <person name="Willis A."/>
            <person name="Wyrwicz L.S."/>
            <person name="Rokhsar D.S."/>
            <person name="Weissenbach J."/>
            <person name="Armbrust E.V."/>
            <person name="Green B.R."/>
            <person name="Van de Peer Y."/>
            <person name="Grigoriev I.V."/>
        </authorList>
    </citation>
    <scope>NUCLEOTIDE SEQUENCE [LARGE SCALE GENOMIC DNA]</scope>
    <source>
        <strain evidence="6 7">CCAP 1055/1</strain>
    </source>
</reference>
<dbReference type="KEGG" id="pti:PHATRDRAFT_47839"/>
<reference evidence="7" key="2">
    <citation type="submission" date="2008-08" db="EMBL/GenBank/DDBJ databases">
        <authorList>
            <consortium name="Diatom Consortium"/>
            <person name="Grigoriev I."/>
            <person name="Grimwood J."/>
            <person name="Kuo A."/>
            <person name="Otillar R.P."/>
            <person name="Salamov A."/>
            <person name="Detter J.C."/>
            <person name="Lindquist E."/>
            <person name="Shapiro H."/>
            <person name="Lucas S."/>
            <person name="Glavina del Rio T."/>
            <person name="Pitluck S."/>
            <person name="Rokhsar D."/>
            <person name="Bowler C."/>
        </authorList>
    </citation>
    <scope>GENOME REANNOTATION</scope>
    <source>
        <strain evidence="7">CCAP 1055/1</strain>
    </source>
</reference>
<dbReference type="Pfam" id="PF10162">
    <property type="entry name" value="G8"/>
    <property type="match status" value="1"/>
</dbReference>
<dbReference type="InterPro" id="IPR052334">
    <property type="entry name" value="G8_domain-comF-like"/>
</dbReference>
<dbReference type="InterPro" id="IPR055401">
    <property type="entry name" value="CEMIP_beta-hel_dom"/>
</dbReference>
<dbReference type="PANTHER" id="PTHR47687:SF4">
    <property type="entry name" value="G8 DOMAIN-CONTAINING PROTEIN DDB_G0286311-RELATED"/>
    <property type="match status" value="1"/>
</dbReference>
<sequence length="922" mass="100065">MKVVTASFLLFTFAAFLVGTHGKYDNESHKLILIRGRRGFRHRTGSWLAASPANQRRCGAKNLYTRRPVHPKTSTPGCPVDSPTSAPTPPPIETATNSPEGSPTAALQETDYGPYPAGPYISVQQNSERITLPEPATVLLSIASNTACPHTGADIVYWDDASTWGASGIPDTANQDVAVPSGSRVVIRSTIPVVLGVVTVPAGSNLIIGSDVNGIDIHVAGMEVAGRLLVGSETCRLANPVTITLHGSRPRDAVTNVPSDSYKGIHVTGVLSLHGKRYFHTWSRLAKTAEAGLSVLMLQNPVNWEAGQEVVIVTSAIKDSIEYHQNEVRTVRAVHTSPPSGVGAIVYLTEPVDYSHIANSNYQVEVGLLTRTVKVQGSESDSEPTDPNPLSCTHLLGSPFAEVDEDVEGVELYCMGQTNLLGRYPIHFHMLGDFPDCYVKDSSIHRSYYRCVSLHGTHYTTTTENVAYDVCGYCYYLEDGVEQFNTLSYNLAAHIHSIGPVPWGGGQTTDIFQQSTTLTLPADVTASGFYITNIHNHIIGNAASGGWAGFAFPNLAEAIGAHQGNEAFRPATVTGLTLDGNTVHSTGWWWNHAGAFYFGGSLYYNGDKLEYNPGRSFSFERDDCHTCKNLWSGQMEVIGFESHDNSLAIEALSSGLWINHLLAVCRTGKSLGLPEGATNNRPLEGSGFFWYDTGQEHIITQSTFRNCGFRSDNYNQYNSSATRGCDDSDMSKACYSESSMFGFLTHSDEFTPKIMQGTRDITFDNCGRRFKFTINKLETVSGQGQNWLDMDGSVSGLNDPTIIASGLELAKDWWGVDNQVVYEPQAPLSTYCRNDGSGLNCSPVGYMRHLGHKFSPTLNAAVNNGLPVTANPDVVSMIGGFGWLLTLNRGAPRQLVLWDLEVDPGSVLLLSIPYPAGTTFNI</sequence>
<keyword evidence="1" id="KW-0325">Glycoprotein</keyword>
<evidence type="ECO:0000313" key="6">
    <source>
        <dbReference type="EMBL" id="EEC46077.1"/>
    </source>
</evidence>
<gene>
    <name evidence="6" type="ORF">PHATRDRAFT_47839</name>
</gene>
<dbReference type="STRING" id="556484.B7G534"/>
<dbReference type="EMBL" id="CM000617">
    <property type="protein sequence ID" value="EEC46077.1"/>
    <property type="molecule type" value="Genomic_DNA"/>
</dbReference>
<proteinExistence type="inferred from homology"/>
<evidence type="ECO:0000313" key="7">
    <source>
        <dbReference type="Proteomes" id="UP000000759"/>
    </source>
</evidence>
<evidence type="ECO:0000256" key="1">
    <source>
        <dbReference type="ARBA" id="ARBA00023180"/>
    </source>
</evidence>
<comment type="similarity">
    <text evidence="2">Belongs to the comF family.</text>
</comment>
<dbReference type="PANTHER" id="PTHR47687">
    <property type="entry name" value="G8 DOMAIN-CONTAINING PROTEIN DDB_G0288475-RELATED"/>
    <property type="match status" value="1"/>
</dbReference>
<feature type="signal peptide" evidence="4">
    <location>
        <begin position="1"/>
        <end position="22"/>
    </location>
</feature>
<dbReference type="AlphaFoldDB" id="B7G534"/>
<dbReference type="OrthoDB" id="2094524at2759"/>
<dbReference type="PaxDb" id="2850-Phatr47839"/>
<keyword evidence="4" id="KW-0732">Signal</keyword>
<dbReference type="GeneID" id="7202995"/>
<keyword evidence="7" id="KW-1185">Reference proteome</keyword>
<name>B7G534_PHATC</name>
<feature type="region of interest" description="Disordered" evidence="3">
    <location>
        <begin position="63"/>
        <end position="106"/>
    </location>
</feature>
<feature type="compositionally biased region" description="Polar residues" evidence="3">
    <location>
        <begin position="94"/>
        <end position="106"/>
    </location>
</feature>
<evidence type="ECO:0000256" key="4">
    <source>
        <dbReference type="SAM" id="SignalP"/>
    </source>
</evidence>
<feature type="chain" id="PRO_5002855427" description="G8 domain-containing protein" evidence="4">
    <location>
        <begin position="23"/>
        <end position="922"/>
    </location>
</feature>
<dbReference type="Pfam" id="PF24606">
    <property type="entry name" value="CEMIP_beta-hel"/>
    <property type="match status" value="1"/>
</dbReference>
<dbReference type="Proteomes" id="UP000000759">
    <property type="component" value="Chromosome 15"/>
</dbReference>
<dbReference type="InterPro" id="IPR019316">
    <property type="entry name" value="G8_domain"/>
</dbReference>
<dbReference type="InParanoid" id="B7G534"/>
<feature type="domain" description="G8" evidence="5">
    <location>
        <begin position="162"/>
        <end position="287"/>
    </location>
</feature>
<evidence type="ECO:0000259" key="5">
    <source>
        <dbReference type="PROSITE" id="PS51484"/>
    </source>
</evidence>
<dbReference type="eggNOG" id="ENOG502QRDD">
    <property type="taxonomic scope" value="Eukaryota"/>
</dbReference>
<evidence type="ECO:0000256" key="3">
    <source>
        <dbReference type="SAM" id="MobiDB-lite"/>
    </source>
</evidence>
<dbReference type="RefSeq" id="XP_002182176.1">
    <property type="nucleotide sequence ID" value="XM_002182140.1"/>
</dbReference>
<organism evidence="6 7">
    <name type="scientific">Phaeodactylum tricornutum (strain CCAP 1055/1)</name>
    <dbReference type="NCBI Taxonomy" id="556484"/>
    <lineage>
        <taxon>Eukaryota</taxon>
        <taxon>Sar</taxon>
        <taxon>Stramenopiles</taxon>
        <taxon>Ochrophyta</taxon>
        <taxon>Bacillariophyta</taxon>
        <taxon>Bacillariophyceae</taxon>
        <taxon>Bacillariophycidae</taxon>
        <taxon>Naviculales</taxon>
        <taxon>Phaeodactylaceae</taxon>
        <taxon>Phaeodactylum</taxon>
    </lineage>
</organism>